<gene>
    <name evidence="3" type="ORF">LEP1GSC058_1722</name>
</gene>
<reference evidence="3" key="1">
    <citation type="submission" date="2013-04" db="EMBL/GenBank/DDBJ databases">
        <authorList>
            <person name="Harkins D.M."/>
            <person name="Durkin A.S."/>
            <person name="Selengut J.D."/>
            <person name="Sanka R."/>
            <person name="DePew J."/>
            <person name="Purushe J."/>
            <person name="Ahmed A."/>
            <person name="van der Linden H."/>
            <person name="Goris M.G.A."/>
            <person name="Hartskeerl R.A."/>
            <person name="Vinetz J.M."/>
            <person name="Sutton G.G."/>
            <person name="Nelson W.C."/>
            <person name="Fouts D.E."/>
        </authorList>
    </citation>
    <scope>NUCLEOTIDE SEQUENCE [LARGE SCALE GENOMIC DNA]</scope>
    <source>
        <strain evidence="3">BUT 6</strain>
    </source>
</reference>
<sequence length="292" mass="33149">MIRWIGRAFLFFLFGGILVGIVYPLYILGDGEALVTWSSDSRLLSFIRGPGLAYEPRVYLFWDHKILKEDLRSLSEEVKIAYDLSSGLFPKDSEEGTISADFEVVFSLDGEGAKKWFSAGGIAESARKKFLSGIFLSLLRSRIEDEKNLNLTKDGLSNFLRKEASIGVSNQMPWLRVESVRIIELQVPDPLVINNLLRNPNYLLAKKQEKLDALKKAELLLVQEEAKLTAAKHRWEAYRDFLKKNPEMKEFVLYESLGDKVEVILLPVDSILGDPKALGKKKQTARKPKEVE</sequence>
<keyword evidence="4" id="KW-1185">Reference proteome</keyword>
<evidence type="ECO:0000256" key="2">
    <source>
        <dbReference type="SAM" id="MobiDB-lite"/>
    </source>
</evidence>
<keyword evidence="1" id="KW-0175">Coiled coil</keyword>
<organism evidence="3 4">
    <name type="scientific">Leptospira fainei serovar Hurstbridge str. BUT 6</name>
    <dbReference type="NCBI Taxonomy" id="1193011"/>
    <lineage>
        <taxon>Bacteria</taxon>
        <taxon>Pseudomonadati</taxon>
        <taxon>Spirochaetota</taxon>
        <taxon>Spirochaetia</taxon>
        <taxon>Leptospirales</taxon>
        <taxon>Leptospiraceae</taxon>
        <taxon>Leptospira</taxon>
    </lineage>
</organism>
<protein>
    <recommendedName>
        <fullName evidence="5">Band 7 domain-containing protein</fullName>
    </recommendedName>
</protein>
<dbReference type="AlphaFoldDB" id="S3VDZ1"/>
<evidence type="ECO:0000313" key="4">
    <source>
        <dbReference type="Proteomes" id="UP000014540"/>
    </source>
</evidence>
<dbReference type="RefSeq" id="WP_016549271.1">
    <property type="nucleotide sequence ID" value="NZ_AKWZ02000009.1"/>
</dbReference>
<dbReference type="STRING" id="1193011.LEP1GSC058_1722"/>
<proteinExistence type="predicted"/>
<evidence type="ECO:0000256" key="1">
    <source>
        <dbReference type="SAM" id="Coils"/>
    </source>
</evidence>
<feature type="region of interest" description="Disordered" evidence="2">
    <location>
        <begin position="273"/>
        <end position="292"/>
    </location>
</feature>
<dbReference type="OrthoDB" id="339512at2"/>
<evidence type="ECO:0008006" key="5">
    <source>
        <dbReference type="Google" id="ProtNLM"/>
    </source>
</evidence>
<name>S3VDZ1_9LEPT</name>
<dbReference type="EMBL" id="AKWZ02000009">
    <property type="protein sequence ID" value="EPG74710.1"/>
    <property type="molecule type" value="Genomic_DNA"/>
</dbReference>
<dbReference type="Proteomes" id="UP000014540">
    <property type="component" value="Unassembled WGS sequence"/>
</dbReference>
<comment type="caution">
    <text evidence="3">The sequence shown here is derived from an EMBL/GenBank/DDBJ whole genome shotgun (WGS) entry which is preliminary data.</text>
</comment>
<feature type="coiled-coil region" evidence="1">
    <location>
        <begin position="207"/>
        <end position="234"/>
    </location>
</feature>
<accession>S3VDZ1</accession>
<evidence type="ECO:0000313" key="3">
    <source>
        <dbReference type="EMBL" id="EPG74710.1"/>
    </source>
</evidence>